<gene>
    <name evidence="1" type="ORF">H7B67_01350</name>
</gene>
<name>A0A841SVN9_9BACL</name>
<protein>
    <submittedName>
        <fullName evidence="1">Uncharacterized protein</fullName>
    </submittedName>
</protein>
<accession>A0A841SVN9</accession>
<comment type="caution">
    <text evidence="1">The sequence shown here is derived from an EMBL/GenBank/DDBJ whole genome shotgun (WGS) entry which is preliminary data.</text>
</comment>
<proteinExistence type="predicted"/>
<reference evidence="1 2" key="1">
    <citation type="submission" date="2020-08" db="EMBL/GenBank/DDBJ databases">
        <title>Cohnella phylogeny.</title>
        <authorList>
            <person name="Dunlap C."/>
        </authorList>
    </citation>
    <scope>NUCLEOTIDE SEQUENCE [LARGE SCALE GENOMIC DNA]</scope>
    <source>
        <strain evidence="1 2">DSM 25241</strain>
    </source>
</reference>
<evidence type="ECO:0000313" key="1">
    <source>
        <dbReference type="EMBL" id="MBB6632771.1"/>
    </source>
</evidence>
<dbReference type="EMBL" id="JACJVQ010000002">
    <property type="protein sequence ID" value="MBB6632771.1"/>
    <property type="molecule type" value="Genomic_DNA"/>
</dbReference>
<sequence>MFAQKKKIGGGEGVIKQYRRSYYFDAIKFESTETSHIQEIIEFVGLPISVDYTGDGVKLRVIRGSLDVLVAAVGDYIVKDKDGKLAAVKAADFEGTYEEITA</sequence>
<dbReference type="RefSeq" id="WP_185118004.1">
    <property type="nucleotide sequence ID" value="NZ_JACJVQ010000002.1"/>
</dbReference>
<keyword evidence="2" id="KW-1185">Reference proteome</keyword>
<dbReference type="Proteomes" id="UP000535838">
    <property type="component" value="Unassembled WGS sequence"/>
</dbReference>
<evidence type="ECO:0000313" key="2">
    <source>
        <dbReference type="Proteomes" id="UP000535838"/>
    </source>
</evidence>
<dbReference type="AlphaFoldDB" id="A0A841SVN9"/>
<organism evidence="1 2">
    <name type="scientific">Cohnella thailandensis</name>
    <dbReference type="NCBI Taxonomy" id="557557"/>
    <lineage>
        <taxon>Bacteria</taxon>
        <taxon>Bacillati</taxon>
        <taxon>Bacillota</taxon>
        <taxon>Bacilli</taxon>
        <taxon>Bacillales</taxon>
        <taxon>Paenibacillaceae</taxon>
        <taxon>Cohnella</taxon>
    </lineage>
</organism>